<dbReference type="EMBL" id="JADKYU010000957">
    <property type="protein sequence ID" value="MBF4986079.1"/>
    <property type="molecule type" value="Genomic_DNA"/>
</dbReference>
<keyword evidence="1" id="KW-0472">Membrane</keyword>
<evidence type="ECO:0000256" key="1">
    <source>
        <dbReference type="SAM" id="Phobius"/>
    </source>
</evidence>
<evidence type="ECO:0000313" key="3">
    <source>
        <dbReference type="Proteomes" id="UP001194729"/>
    </source>
</evidence>
<proteinExistence type="predicted"/>
<organism evidence="2 3">
    <name type="scientific">Nonlabens mediterrranea</name>
    <dbReference type="NCBI Taxonomy" id="1419947"/>
    <lineage>
        <taxon>Bacteria</taxon>
        <taxon>Pseudomonadati</taxon>
        <taxon>Bacteroidota</taxon>
        <taxon>Flavobacteriia</taxon>
        <taxon>Flavobacteriales</taxon>
        <taxon>Flavobacteriaceae</taxon>
        <taxon>Nonlabens</taxon>
    </lineage>
</organism>
<reference evidence="2 3" key="1">
    <citation type="submission" date="2020-11" db="EMBL/GenBank/DDBJ databases">
        <title>P. mediterranea TC4 genome.</title>
        <authorList>
            <person name="Molmeret M."/>
        </authorList>
    </citation>
    <scope>NUCLEOTIDE SEQUENCE [LARGE SCALE GENOMIC DNA]</scope>
    <source>
        <strain evidence="2 3">TC4</strain>
    </source>
</reference>
<feature type="transmembrane region" description="Helical" evidence="1">
    <location>
        <begin position="65"/>
        <end position="85"/>
    </location>
</feature>
<feature type="transmembrane region" description="Helical" evidence="1">
    <location>
        <begin position="12"/>
        <end position="39"/>
    </location>
</feature>
<accession>A0ABS0AB53</accession>
<keyword evidence="1" id="KW-1133">Transmembrane helix</keyword>
<protein>
    <recommendedName>
        <fullName evidence="4">Interferon-induced transmembrane protein</fullName>
    </recommendedName>
</protein>
<dbReference type="Proteomes" id="UP001194729">
    <property type="component" value="Unassembled WGS sequence"/>
</dbReference>
<keyword evidence="1" id="KW-0812">Transmembrane</keyword>
<comment type="caution">
    <text evidence="2">The sequence shown here is derived from an EMBL/GenBank/DDBJ whole genome shotgun (WGS) entry which is preliminary data.</text>
</comment>
<evidence type="ECO:0000313" key="2">
    <source>
        <dbReference type="EMBL" id="MBF4986079.1"/>
    </source>
</evidence>
<dbReference type="NCBIfam" id="NF040945">
    <property type="entry name" value="CCC_membrane"/>
    <property type="match status" value="1"/>
</dbReference>
<gene>
    <name evidence="2" type="ORF">FNJ87_17715</name>
</gene>
<evidence type="ECO:0008006" key="4">
    <source>
        <dbReference type="Google" id="ProtNLM"/>
    </source>
</evidence>
<keyword evidence="3" id="KW-1185">Reference proteome</keyword>
<sequence>MIMQKLNTTLVYILSIVGFICCCFSGVGVIPAGIGYYLANKGVKEYEANPEAYSNGPAMKTAKTVSLVVTVIAGLMALYSIYNFASTTPEEREQQQREMLEQFGMDPEMMEDAGY</sequence>
<name>A0ABS0AB53_9FLAO</name>